<feature type="domain" description="ATP-grasp" evidence="2">
    <location>
        <begin position="630"/>
        <end position="864"/>
    </location>
</feature>
<dbReference type="InterPro" id="IPR026838">
    <property type="entry name" value="YheC/D"/>
</dbReference>
<evidence type="ECO:0000313" key="4">
    <source>
        <dbReference type="Proteomes" id="UP001595752"/>
    </source>
</evidence>
<reference evidence="4" key="1">
    <citation type="journal article" date="2019" name="Int. J. Syst. Evol. Microbiol.">
        <title>The Global Catalogue of Microorganisms (GCM) 10K type strain sequencing project: providing services to taxonomists for standard genome sequencing and annotation.</title>
        <authorList>
            <consortium name="The Broad Institute Genomics Platform"/>
            <consortium name="The Broad Institute Genome Sequencing Center for Infectious Disease"/>
            <person name="Wu L."/>
            <person name="Ma J."/>
        </authorList>
    </citation>
    <scope>NUCLEOTIDE SEQUENCE [LARGE SCALE GENOMIC DNA]</scope>
    <source>
        <strain evidence="4">CCUG 61889</strain>
    </source>
</reference>
<dbReference type="PANTHER" id="PTHR21621:SF0">
    <property type="entry name" value="BETA-CITRYLGLUTAMATE SYNTHASE B-RELATED"/>
    <property type="match status" value="1"/>
</dbReference>
<keyword evidence="4" id="KW-1185">Reference proteome</keyword>
<comment type="caution">
    <text evidence="3">The sequence shown here is derived from an EMBL/GenBank/DDBJ whole genome shotgun (WGS) entry which is preliminary data.</text>
</comment>
<evidence type="ECO:0000256" key="1">
    <source>
        <dbReference type="PROSITE-ProRule" id="PRU00409"/>
    </source>
</evidence>
<dbReference type="Gene3D" id="3.30.470.20">
    <property type="entry name" value="ATP-grasp fold, B domain"/>
    <property type="match status" value="1"/>
</dbReference>
<keyword evidence="1" id="KW-0547">Nucleotide-binding</keyword>
<dbReference type="InterPro" id="IPR025681">
    <property type="entry name" value="COOH-NH2_lig"/>
</dbReference>
<accession>A0ABV8B891</accession>
<dbReference type="PROSITE" id="PS50975">
    <property type="entry name" value="ATP_GRASP"/>
    <property type="match status" value="1"/>
</dbReference>
<dbReference type="Pfam" id="PF14398">
    <property type="entry name" value="ATPgrasp_YheCD"/>
    <property type="match status" value="1"/>
</dbReference>
<proteinExistence type="predicted"/>
<dbReference type="Pfam" id="PF14395">
    <property type="entry name" value="COOH-NH2_lig"/>
    <property type="match status" value="1"/>
</dbReference>
<dbReference type="PANTHER" id="PTHR21621">
    <property type="entry name" value="RIBOSOMAL PROTEIN S6 MODIFICATION PROTEIN"/>
    <property type="match status" value="1"/>
</dbReference>
<evidence type="ECO:0000313" key="3">
    <source>
        <dbReference type="EMBL" id="MFC3885411.1"/>
    </source>
</evidence>
<protein>
    <submittedName>
        <fullName evidence="3">YheC/YheD family protein</fullName>
    </submittedName>
</protein>
<keyword evidence="1" id="KW-0067">ATP-binding</keyword>
<dbReference type="RefSeq" id="WP_377917780.1">
    <property type="nucleotide sequence ID" value="NZ_JBHRZT010000070.1"/>
</dbReference>
<gene>
    <name evidence="3" type="ORF">ACFOU2_18755</name>
</gene>
<name>A0ABV8B891_9BACI</name>
<sequence length="870" mass="99917">MDPMRERFCMLSDKELMLQTLNLNNVPSVELVDPKTCAYPIIGRKYGHHVGKDIFIINTQDQAMDEGYDYFTKLYVIEKEYRLEVQALNVKRIQIAVGQQVIFNEVPIRTEAFGWSWEFIDSTSIPTDWLNIAIRALYVTGLTNGFVKIGMLASGSVIVTDINSSEIPYSEPDITPKLPFTMGADIEFMLSCDDELLPASTFFPIKGAIGCDERQIEQDSGEYALAELRPEQAESPLELFGNIKKLILESSEKVPYENIQFHAGSMPFSGYQCGGHIHFGMPHSLSLLRALDHYLAIPAAMIEDPRTAKIRRRTKHGGLGRYRVKEYGFEYLSLSSWIIDPKLTISILCLARLVAAHHHELKSEFVFHPLVQRAYYQGNQIFLKQLWGDIKARLMKTSSYSQYESELSFLFEVIEKGYPYSEASDIRRNWEMTIPKKSYDRGHIIQIPKKTRLKYNLKEGQSATICAGKAISPAIIHAYPFSFRNSNMVHLSKSLREKLSLPKDWCPKLSSTNGVITLGPIVGILATRPFERQTTYFQHLCRLANEKQMLVYVFEPQDIDWDQKVIKGTSLQGDELFPFPAVIYDRYFLGGEKNVDIDEVRTKLQSVYKIPFINPPILFHLTGNKWETHQLLAREHKKYLPDSRLLEHPNDITEMLDSYGEIFLKPLGGALSKGVIRVIRRPTGIFWLDFNQKTFHQLNYIEELFTLLSPLLKNNPYLVQEGIQRKKYNGKNLEIRVYMQKTQKQIWYRTGMVARLTNEDVLTEASETNMRLSKVLNNLYPDPTDRRNVTNQLEKISRNIVTTIEEKIGAFGELAVDLCIDQYNSVKLLEINAKPDNLFSQIKAYKLRTLAGIRLLNYAALLAGYEEENK</sequence>
<dbReference type="SUPFAM" id="SSF56059">
    <property type="entry name" value="Glutathione synthetase ATP-binding domain-like"/>
    <property type="match status" value="1"/>
</dbReference>
<dbReference type="Proteomes" id="UP001595752">
    <property type="component" value="Unassembled WGS sequence"/>
</dbReference>
<organism evidence="3 4">
    <name type="scientific">Bacillus songklensis</name>
    <dbReference type="NCBI Taxonomy" id="1069116"/>
    <lineage>
        <taxon>Bacteria</taxon>
        <taxon>Bacillati</taxon>
        <taxon>Bacillota</taxon>
        <taxon>Bacilli</taxon>
        <taxon>Bacillales</taxon>
        <taxon>Bacillaceae</taxon>
        <taxon>Bacillus</taxon>
    </lineage>
</organism>
<evidence type="ECO:0000259" key="2">
    <source>
        <dbReference type="PROSITE" id="PS50975"/>
    </source>
</evidence>
<dbReference type="InterPro" id="IPR011761">
    <property type="entry name" value="ATP-grasp"/>
</dbReference>
<dbReference type="EMBL" id="JBHRZT010000070">
    <property type="protein sequence ID" value="MFC3885411.1"/>
    <property type="molecule type" value="Genomic_DNA"/>
</dbReference>